<dbReference type="RefSeq" id="WP_001442626.1">
    <property type="nucleotide sequence ID" value="NZ_BFFZ01000110.1"/>
</dbReference>
<evidence type="ECO:0000313" key="9">
    <source>
        <dbReference type="EMBL" id="MWR87689.1"/>
    </source>
</evidence>
<feature type="transmembrane region" description="Helical" evidence="7">
    <location>
        <begin position="45"/>
        <end position="66"/>
    </location>
</feature>
<dbReference type="EMBL" id="WTRC01000043">
    <property type="protein sequence ID" value="MWT20432.1"/>
    <property type="molecule type" value="Genomic_DNA"/>
</dbReference>
<gene>
    <name evidence="8" type="primary">wzx</name>
    <name evidence="10" type="ORF">GP965_05750</name>
    <name evidence="9" type="ORF">GP979_05070</name>
</gene>
<dbReference type="InterPro" id="IPR050833">
    <property type="entry name" value="Poly_Biosynth_Transport"/>
</dbReference>
<keyword evidence="5 7" id="KW-0472">Membrane</keyword>
<evidence type="ECO:0000256" key="1">
    <source>
        <dbReference type="ARBA" id="ARBA00004651"/>
    </source>
</evidence>
<dbReference type="PANTHER" id="PTHR30250:SF11">
    <property type="entry name" value="O-ANTIGEN TRANSPORTER-RELATED"/>
    <property type="match status" value="1"/>
</dbReference>
<proteinExistence type="predicted"/>
<protein>
    <recommendedName>
        <fullName evidence="6">Putative O-antigen transporter</fullName>
    </recommendedName>
</protein>
<accession>A0A0A8J7Q9</accession>
<evidence type="ECO:0000313" key="11">
    <source>
        <dbReference type="Proteomes" id="UP000436482"/>
    </source>
</evidence>
<feature type="transmembrane region" description="Helical" evidence="7">
    <location>
        <begin position="169"/>
        <end position="187"/>
    </location>
</feature>
<comment type="subcellular location">
    <subcellularLocation>
        <location evidence="1">Cell membrane</location>
        <topology evidence="1">Multi-pass membrane protein</topology>
    </subcellularLocation>
</comment>
<dbReference type="Pfam" id="PF01943">
    <property type="entry name" value="Polysacc_synt"/>
    <property type="match status" value="1"/>
</dbReference>
<evidence type="ECO:0000256" key="3">
    <source>
        <dbReference type="ARBA" id="ARBA00022692"/>
    </source>
</evidence>
<feature type="transmembrane region" description="Helical" evidence="7">
    <location>
        <begin position="87"/>
        <end position="120"/>
    </location>
</feature>
<sequence length="399" mass="44890">MKTSTYSAIAKIISSNISASILTFVSLLILSRVYSVNDYGLFTKYYYLLGIMYVLLDLGLPNALVISLSEKGKSFSIIDVFRKYHKYFIVAIIIVFFVAFYSFSPVIALSFIVCSIVGITLKLNSVKLQIVNDWGGSSRVIFYLPFLRSLGIFGVCFLIVFINEKLDANAIYLVMIVVSIVAMLLSFEKTKNISYAELDGAQDLTKMAWKLYIANIFAIVCMRADVIFISHFFNDAAAGEYARISMIFFAAPLLAGAINTVFIRGLSAQELDIDAVKNITHKLFLFTVIGLLLLLAVAYLSKAIIMEYCSANDIYIFVILTIAYAGTLVFGVWEAFINHRDQSFFLILKVSQLIFFIVTFLICYKTVGFIIGAIAFLASRLGGWILQWIYCNRRKYLFT</sequence>
<dbReference type="InterPro" id="IPR002797">
    <property type="entry name" value="Polysacc_synth"/>
</dbReference>
<dbReference type="AlphaFoldDB" id="A0A0A8J7Q9"/>
<feature type="transmembrane region" description="Helical" evidence="7">
    <location>
        <begin position="353"/>
        <end position="378"/>
    </location>
</feature>
<dbReference type="EMBL" id="WTQQ01000037">
    <property type="protein sequence ID" value="MWR87689.1"/>
    <property type="molecule type" value="Genomic_DNA"/>
</dbReference>
<feature type="transmembrane region" description="Helical" evidence="7">
    <location>
        <begin position="241"/>
        <end position="263"/>
    </location>
</feature>
<dbReference type="PANTHER" id="PTHR30250">
    <property type="entry name" value="PST FAMILY PREDICTED COLANIC ACID TRANSPORTER"/>
    <property type="match status" value="1"/>
</dbReference>
<organism evidence="8">
    <name type="scientific">Escherichia coli</name>
    <dbReference type="NCBI Taxonomy" id="562"/>
    <lineage>
        <taxon>Bacteria</taxon>
        <taxon>Pseudomonadati</taxon>
        <taxon>Pseudomonadota</taxon>
        <taxon>Gammaproteobacteria</taxon>
        <taxon>Enterobacterales</taxon>
        <taxon>Enterobacteriaceae</taxon>
        <taxon>Escherichia</taxon>
    </lineage>
</organism>
<evidence type="ECO:0000256" key="6">
    <source>
        <dbReference type="ARBA" id="ARBA00049738"/>
    </source>
</evidence>
<evidence type="ECO:0000313" key="8">
    <source>
        <dbReference type="EMBL" id="BAQ01385.1"/>
    </source>
</evidence>
<feature type="transmembrane region" description="Helical" evidence="7">
    <location>
        <begin position="283"/>
        <end position="301"/>
    </location>
</feature>
<feature type="transmembrane region" description="Helical" evidence="7">
    <location>
        <begin position="140"/>
        <end position="162"/>
    </location>
</feature>
<dbReference type="GO" id="GO:0005886">
    <property type="term" value="C:plasma membrane"/>
    <property type="evidence" value="ECO:0007669"/>
    <property type="project" value="UniProtKB-SubCell"/>
</dbReference>
<keyword evidence="4 7" id="KW-1133">Transmembrane helix</keyword>
<name>A0A0A8J7Q9_ECOLX</name>
<keyword evidence="2" id="KW-1003">Cell membrane</keyword>
<keyword evidence="3 7" id="KW-0812">Transmembrane</keyword>
<dbReference type="EMBL" id="AB812041">
    <property type="protein sequence ID" value="BAQ01385.1"/>
    <property type="molecule type" value="Genomic_DNA"/>
</dbReference>
<dbReference type="Proteomes" id="UP000462410">
    <property type="component" value="Unassembled WGS sequence"/>
</dbReference>
<evidence type="ECO:0000313" key="12">
    <source>
        <dbReference type="Proteomes" id="UP000462410"/>
    </source>
</evidence>
<evidence type="ECO:0000256" key="2">
    <source>
        <dbReference type="ARBA" id="ARBA00022475"/>
    </source>
</evidence>
<reference evidence="11 12" key="2">
    <citation type="submission" date="2019-12" db="EMBL/GenBank/DDBJ databases">
        <title>Enteriobacteria Tanzani isolates_8377-8380.</title>
        <authorList>
            <person name="Subbiah M."/>
            <person name="Call D."/>
        </authorList>
    </citation>
    <scope>NUCLEOTIDE SEQUENCE [LARGE SCALE GENOMIC DNA]</scope>
    <source>
        <strain evidence="10 12">8378wH8</strain>
        <strain evidence="9 11">8379wE6</strain>
    </source>
</reference>
<feature type="transmembrane region" description="Helical" evidence="7">
    <location>
        <begin position="207"/>
        <end position="229"/>
    </location>
</feature>
<evidence type="ECO:0000256" key="4">
    <source>
        <dbReference type="ARBA" id="ARBA00022989"/>
    </source>
</evidence>
<evidence type="ECO:0000256" key="5">
    <source>
        <dbReference type="ARBA" id="ARBA00023136"/>
    </source>
</evidence>
<dbReference type="Proteomes" id="UP000436482">
    <property type="component" value="Unassembled WGS sequence"/>
</dbReference>
<feature type="transmembrane region" description="Helical" evidence="7">
    <location>
        <begin position="313"/>
        <end position="333"/>
    </location>
</feature>
<evidence type="ECO:0000313" key="10">
    <source>
        <dbReference type="EMBL" id="MWT20432.1"/>
    </source>
</evidence>
<reference evidence="8" key="1">
    <citation type="journal article" date="2014" name="DNA Res.">
        <title>A complete view of the genetic diversity of the Escherichia coli O-antigen biosynthesis gene cluster.</title>
        <authorList>
            <person name="Iguchi A."/>
            <person name="Iyoda S."/>
            <person name="Kikuchi T."/>
            <person name="Ogura Y."/>
            <person name="Katsura K."/>
            <person name="Ohnishi M."/>
            <person name="Hayashi T."/>
            <person name="Thomson N.R."/>
        </authorList>
    </citation>
    <scope>NUCLEOTIDE SEQUENCE</scope>
    <source>
        <strain evidence="8">Feb-85</strain>
    </source>
</reference>
<evidence type="ECO:0000256" key="7">
    <source>
        <dbReference type="SAM" id="Phobius"/>
    </source>
</evidence>
<feature type="transmembrane region" description="Helical" evidence="7">
    <location>
        <begin position="12"/>
        <end position="33"/>
    </location>
</feature>